<keyword evidence="7" id="KW-0347">Helicase</keyword>
<dbReference type="InterPro" id="IPR002464">
    <property type="entry name" value="DNA/RNA_helicase_DEAH_CS"/>
</dbReference>
<dbReference type="GO" id="GO:0016787">
    <property type="term" value="F:hydrolase activity"/>
    <property type="evidence" value="ECO:0007669"/>
    <property type="project" value="UniProtKB-KW"/>
</dbReference>
<evidence type="ECO:0000256" key="7">
    <source>
        <dbReference type="ARBA" id="ARBA00022806"/>
    </source>
</evidence>
<dbReference type="GO" id="GO:0000724">
    <property type="term" value="P:double-strand break repair via homologous recombination"/>
    <property type="evidence" value="ECO:0007669"/>
    <property type="project" value="TreeGrafter"/>
</dbReference>
<dbReference type="AlphaFoldDB" id="A0A2T7PJG7"/>
<dbReference type="GO" id="GO:0009378">
    <property type="term" value="F:four-way junction helicase activity"/>
    <property type="evidence" value="ECO:0007669"/>
    <property type="project" value="TreeGrafter"/>
</dbReference>
<organism evidence="20 21">
    <name type="scientific">Pomacea canaliculata</name>
    <name type="common">Golden apple snail</name>
    <dbReference type="NCBI Taxonomy" id="400727"/>
    <lineage>
        <taxon>Eukaryota</taxon>
        <taxon>Metazoa</taxon>
        <taxon>Spiralia</taxon>
        <taxon>Lophotrochozoa</taxon>
        <taxon>Mollusca</taxon>
        <taxon>Gastropoda</taxon>
        <taxon>Caenogastropoda</taxon>
        <taxon>Architaenioglossa</taxon>
        <taxon>Ampullarioidea</taxon>
        <taxon>Ampullariidae</taxon>
        <taxon>Pomacea</taxon>
    </lineage>
</organism>
<dbReference type="PROSITE" id="PS51194">
    <property type="entry name" value="HELICASE_CTER"/>
    <property type="match status" value="1"/>
</dbReference>
<feature type="coiled-coil region" evidence="16">
    <location>
        <begin position="6"/>
        <end position="57"/>
    </location>
</feature>
<feature type="domain" description="Helicase ATP-binding" evidence="18">
    <location>
        <begin position="91"/>
        <end position="269"/>
    </location>
</feature>
<dbReference type="PROSITE" id="PS51192">
    <property type="entry name" value="HELICASE_ATP_BIND_1"/>
    <property type="match status" value="1"/>
</dbReference>
<evidence type="ECO:0000256" key="3">
    <source>
        <dbReference type="ARBA" id="ARBA00022448"/>
    </source>
</evidence>
<dbReference type="InterPro" id="IPR001991">
    <property type="entry name" value="Na-dicarboxylate_symporter"/>
</dbReference>
<sequence>MPAGYAKELRSVKQELKDVEQQLESLLSHQSRLFGRRKELEALLQQHAAQKQQQADTEWERKDFPWSEELQKKLQSVFKMNSLRPMQLQTMNATLAGRDCLLIMPTGGGKSLCFQLPALLSKGITLVVSPLVSLMEDQVMALDQFGVEAIMLNADADKAQVKYAHEAMTNPRATLRLIYVTPEKLSKSKRFMNLLEKMYEGGRFSRLVIDEVHCCSQWGHDFRPATATLKVLEDVKTILNIPSCLLLRSSFNRPNLYYQVRPKPSSQVETMDDIYELITKQFLGKSGIVYCFSQKDTEEVTTELQKRGIHAGCYHANLSAKERSRVHKLWTADQITSKPVVVATVAFGMGIDKPDVRFVIHYSLSKSMENLYQESGRAGRDGQTSLCILYYRFADVGRQSTMVFTERTGLDNLYGIVAYCIDVSGDDQTEQEVRNNEDPDDLRELVFSDSDVEEPKKKNTQQLLLGDCAERSASQTSTMTLDRKDWCSRRCCRNFLCANLLVLLTTIFAVVGFALGAGVRTLQPSLDAIVWIGLPGEVYMRMLKMMILPLIICSVITGTASLDPKCNGKISVVALTYIVVTNSLACLVGIAVTCAIKPDFFFFGRNIFPDNIVAASFQQAQTKYNVVEKRIRLNSSGEALNETLQVLRVKGVGTTPSTNILGLVLCCLVFGMATASVGTVGRPFFQFFFAANEIILRILRWFVWATPLGVASLIAVAVMGMGDLASAVRSLGMFCLTVVTSLLVYQLLVVPAFFFLLIRKNPYSFLLTLGRPWMVSFAAASSAMAIPETLQSLEHVTHIDRRVTRFVVPLATSINRDGSCIFLAVSCIFIAHISDVELGAAGLVLLWVLTTVVSLAIPSVPSAGLVAVLINLTALNVPTHAIGLLFATEWIIDRLRSASNMLSHAYCAMTTFVLCQSSLPPEDHDAGDDVVMEINLESLGSLRRAEAMRPATRLLQVGV</sequence>
<evidence type="ECO:0000259" key="18">
    <source>
        <dbReference type="PROSITE" id="PS51192"/>
    </source>
</evidence>
<keyword evidence="4 17" id="KW-0812">Transmembrane</keyword>
<dbReference type="GO" id="GO:0043138">
    <property type="term" value="F:3'-5' DNA helicase activity"/>
    <property type="evidence" value="ECO:0007669"/>
    <property type="project" value="UniProtKB-EC"/>
</dbReference>
<dbReference type="EC" id="5.6.2.4" evidence="14"/>
<keyword evidence="9 17" id="KW-1133">Transmembrane helix</keyword>
<dbReference type="SUPFAM" id="SSF118215">
    <property type="entry name" value="Proton glutamate symport protein"/>
    <property type="match status" value="1"/>
</dbReference>
<feature type="transmembrane region" description="Helical" evidence="17">
    <location>
        <begin position="572"/>
        <end position="592"/>
    </location>
</feature>
<evidence type="ECO:0000313" key="21">
    <source>
        <dbReference type="Proteomes" id="UP000245119"/>
    </source>
</evidence>
<dbReference type="Gene3D" id="3.40.50.300">
    <property type="entry name" value="P-loop containing nucleotide triphosphate hydrolases"/>
    <property type="match status" value="2"/>
</dbReference>
<accession>A0A2T7PJG7</accession>
<dbReference type="FunFam" id="3.40.50.300:FF:001456">
    <property type="entry name" value="ATP-dependent DNA helicase"/>
    <property type="match status" value="1"/>
</dbReference>
<keyword evidence="3" id="KW-0813">Transport</keyword>
<dbReference type="SMART" id="SM00490">
    <property type="entry name" value="HELICc"/>
    <property type="match status" value="1"/>
</dbReference>
<keyword evidence="8" id="KW-0067">ATP-binding</keyword>
<evidence type="ECO:0000256" key="11">
    <source>
        <dbReference type="ARBA" id="ARBA00023136"/>
    </source>
</evidence>
<dbReference type="InterPro" id="IPR004589">
    <property type="entry name" value="DNA_helicase_ATP-dep_RecQ"/>
</dbReference>
<dbReference type="Proteomes" id="UP000245119">
    <property type="component" value="Linkage Group LG3"/>
</dbReference>
<dbReference type="CDD" id="cd18794">
    <property type="entry name" value="SF2_C_RecQ"/>
    <property type="match status" value="1"/>
</dbReference>
<evidence type="ECO:0000256" key="8">
    <source>
        <dbReference type="ARBA" id="ARBA00022840"/>
    </source>
</evidence>
<evidence type="ECO:0000256" key="5">
    <source>
        <dbReference type="ARBA" id="ARBA00022741"/>
    </source>
</evidence>
<keyword evidence="11 17" id="KW-0472">Membrane</keyword>
<dbReference type="PRINTS" id="PR00173">
    <property type="entry name" value="EDTRNSPORT"/>
</dbReference>
<feature type="transmembrane region" description="Helical" evidence="17">
    <location>
        <begin position="863"/>
        <end position="887"/>
    </location>
</feature>
<comment type="subcellular location">
    <subcellularLocation>
        <location evidence="1">Membrane</location>
        <topology evidence="1">Multi-pass membrane protein</topology>
    </subcellularLocation>
</comment>
<evidence type="ECO:0000256" key="13">
    <source>
        <dbReference type="ARBA" id="ARBA00034617"/>
    </source>
</evidence>
<keyword evidence="5" id="KW-0547">Nucleotide-binding</keyword>
<comment type="similarity">
    <text evidence="2">Belongs to the helicase family. RecQ subfamily.</text>
</comment>
<dbReference type="SMART" id="SM00487">
    <property type="entry name" value="DEXDc"/>
    <property type="match status" value="1"/>
</dbReference>
<dbReference type="STRING" id="400727.A0A2T7PJG7"/>
<dbReference type="Gene3D" id="1.10.3860.10">
    <property type="entry name" value="Sodium:dicarboxylate symporter"/>
    <property type="match status" value="1"/>
</dbReference>
<dbReference type="PANTHER" id="PTHR13710">
    <property type="entry name" value="DNA HELICASE RECQ FAMILY MEMBER"/>
    <property type="match status" value="1"/>
</dbReference>
<feature type="transmembrane region" description="Helical" evidence="17">
    <location>
        <begin position="496"/>
        <end position="518"/>
    </location>
</feature>
<evidence type="ECO:0000256" key="2">
    <source>
        <dbReference type="ARBA" id="ARBA00005446"/>
    </source>
</evidence>
<dbReference type="InterPro" id="IPR011545">
    <property type="entry name" value="DEAD/DEAH_box_helicase_dom"/>
</dbReference>
<dbReference type="Pfam" id="PF00375">
    <property type="entry name" value="SDF"/>
    <property type="match status" value="1"/>
</dbReference>
<dbReference type="OrthoDB" id="5877963at2759"/>
<dbReference type="GO" id="GO:0015293">
    <property type="term" value="F:symporter activity"/>
    <property type="evidence" value="ECO:0007669"/>
    <property type="project" value="InterPro"/>
</dbReference>
<evidence type="ECO:0000256" key="6">
    <source>
        <dbReference type="ARBA" id="ARBA00022801"/>
    </source>
</evidence>
<dbReference type="NCBIfam" id="TIGR00614">
    <property type="entry name" value="recQ_fam"/>
    <property type="match status" value="1"/>
</dbReference>
<evidence type="ECO:0000256" key="10">
    <source>
        <dbReference type="ARBA" id="ARBA00023125"/>
    </source>
</evidence>
<evidence type="ECO:0000256" key="1">
    <source>
        <dbReference type="ARBA" id="ARBA00004141"/>
    </source>
</evidence>
<dbReference type="GO" id="GO:0003677">
    <property type="term" value="F:DNA binding"/>
    <property type="evidence" value="ECO:0007669"/>
    <property type="project" value="UniProtKB-KW"/>
</dbReference>
<feature type="domain" description="Helicase C-terminal" evidence="19">
    <location>
        <begin position="270"/>
        <end position="424"/>
    </location>
</feature>
<dbReference type="Pfam" id="PF00271">
    <property type="entry name" value="Helicase_C"/>
    <property type="match status" value="1"/>
</dbReference>
<dbReference type="GO" id="GO:0016020">
    <property type="term" value="C:membrane"/>
    <property type="evidence" value="ECO:0007669"/>
    <property type="project" value="UniProtKB-SubCell"/>
</dbReference>
<feature type="transmembrane region" description="Helical" evidence="17">
    <location>
        <begin position="660"/>
        <end position="680"/>
    </location>
</feature>
<dbReference type="GO" id="GO:0005737">
    <property type="term" value="C:cytoplasm"/>
    <property type="evidence" value="ECO:0007669"/>
    <property type="project" value="TreeGrafter"/>
</dbReference>
<dbReference type="EMBL" id="PZQS01000003">
    <property type="protein sequence ID" value="PVD33534.1"/>
    <property type="molecule type" value="Genomic_DNA"/>
</dbReference>
<dbReference type="PROSITE" id="PS00690">
    <property type="entry name" value="DEAH_ATP_HELICASE"/>
    <property type="match status" value="1"/>
</dbReference>
<feature type="transmembrane region" description="Helical" evidence="17">
    <location>
        <begin position="538"/>
        <end position="560"/>
    </location>
</feature>
<evidence type="ECO:0000259" key="19">
    <source>
        <dbReference type="PROSITE" id="PS51194"/>
    </source>
</evidence>
<evidence type="ECO:0000256" key="9">
    <source>
        <dbReference type="ARBA" id="ARBA00022989"/>
    </source>
</evidence>
<evidence type="ECO:0000256" key="4">
    <source>
        <dbReference type="ARBA" id="ARBA00022692"/>
    </source>
</evidence>
<keyword evidence="10" id="KW-0238">DNA-binding</keyword>
<keyword evidence="21" id="KW-1185">Reference proteome</keyword>
<evidence type="ECO:0000256" key="17">
    <source>
        <dbReference type="SAM" id="Phobius"/>
    </source>
</evidence>
<protein>
    <recommendedName>
        <fullName evidence="14">DNA 3'-5' helicase</fullName>
        <ecNumber evidence="14">5.6.2.4</ecNumber>
    </recommendedName>
    <alternativeName>
        <fullName evidence="15">DNA 3'-5' helicase Q1</fullName>
    </alternativeName>
</protein>
<proteinExistence type="inferred from homology"/>
<evidence type="ECO:0000256" key="16">
    <source>
        <dbReference type="SAM" id="Coils"/>
    </source>
</evidence>
<evidence type="ECO:0000256" key="12">
    <source>
        <dbReference type="ARBA" id="ARBA00023235"/>
    </source>
</evidence>
<dbReference type="Pfam" id="PF00270">
    <property type="entry name" value="DEAD"/>
    <property type="match status" value="1"/>
</dbReference>
<comment type="caution">
    <text evidence="20">The sequence shown here is derived from an EMBL/GenBank/DDBJ whole genome shotgun (WGS) entry which is preliminary data.</text>
</comment>
<evidence type="ECO:0000256" key="15">
    <source>
        <dbReference type="ARBA" id="ARBA00044566"/>
    </source>
</evidence>
<dbReference type="GO" id="GO:0005694">
    <property type="term" value="C:chromosome"/>
    <property type="evidence" value="ECO:0007669"/>
    <property type="project" value="TreeGrafter"/>
</dbReference>
<dbReference type="PANTHER" id="PTHR13710:SF105">
    <property type="entry name" value="ATP-DEPENDENT DNA HELICASE Q1"/>
    <property type="match status" value="1"/>
</dbReference>
<comment type="catalytic activity">
    <reaction evidence="13">
        <text>Couples ATP hydrolysis with the unwinding of duplex DNA by translocating in the 3'-5' direction.</text>
        <dbReference type="EC" id="5.6.2.4"/>
    </reaction>
</comment>
<reference evidence="20 21" key="1">
    <citation type="submission" date="2018-04" db="EMBL/GenBank/DDBJ databases">
        <title>The genome of golden apple snail Pomacea canaliculata provides insight into stress tolerance and invasive adaptation.</title>
        <authorList>
            <person name="Liu C."/>
            <person name="Liu B."/>
            <person name="Ren Y."/>
            <person name="Zhang Y."/>
            <person name="Wang H."/>
            <person name="Li S."/>
            <person name="Jiang F."/>
            <person name="Yin L."/>
            <person name="Zhang G."/>
            <person name="Qian W."/>
            <person name="Fan W."/>
        </authorList>
    </citation>
    <scope>NUCLEOTIDE SEQUENCE [LARGE SCALE GENOMIC DNA]</scope>
    <source>
        <strain evidence="20">SZHN2017</strain>
        <tissue evidence="20">Muscle</tissue>
    </source>
</reference>
<keyword evidence="12" id="KW-0413">Isomerase</keyword>
<keyword evidence="16" id="KW-0175">Coiled coil</keyword>
<dbReference type="GO" id="GO:0005524">
    <property type="term" value="F:ATP binding"/>
    <property type="evidence" value="ECO:0007669"/>
    <property type="project" value="UniProtKB-KW"/>
</dbReference>
<name>A0A2T7PJG7_POMCA</name>
<dbReference type="InterPro" id="IPR027417">
    <property type="entry name" value="P-loop_NTPase"/>
</dbReference>
<feature type="transmembrane region" description="Helical" evidence="17">
    <location>
        <begin position="731"/>
        <end position="758"/>
    </location>
</feature>
<evidence type="ECO:0000313" key="20">
    <source>
        <dbReference type="EMBL" id="PVD33534.1"/>
    </source>
</evidence>
<gene>
    <name evidence="20" type="ORF">C0Q70_04790</name>
</gene>
<feature type="transmembrane region" description="Helical" evidence="17">
    <location>
        <begin position="838"/>
        <end position="857"/>
    </location>
</feature>
<keyword evidence="6" id="KW-0378">Hydrolase</keyword>
<feature type="transmembrane region" description="Helical" evidence="17">
    <location>
        <begin position="701"/>
        <end position="719"/>
    </location>
</feature>
<dbReference type="InterPro" id="IPR036458">
    <property type="entry name" value="Na:dicarbo_symporter_sf"/>
</dbReference>
<dbReference type="InterPro" id="IPR001650">
    <property type="entry name" value="Helicase_C-like"/>
</dbReference>
<evidence type="ECO:0000256" key="14">
    <source>
        <dbReference type="ARBA" id="ARBA00034808"/>
    </source>
</evidence>
<dbReference type="SUPFAM" id="SSF52540">
    <property type="entry name" value="P-loop containing nucleoside triphosphate hydrolases"/>
    <property type="match status" value="1"/>
</dbReference>
<dbReference type="InterPro" id="IPR014001">
    <property type="entry name" value="Helicase_ATP-bd"/>
</dbReference>